<dbReference type="InParanoid" id="A0A0C3GSS7"/>
<dbReference type="Gene3D" id="1.10.510.10">
    <property type="entry name" value="Transferase(Phosphotransferase) domain 1"/>
    <property type="match status" value="1"/>
</dbReference>
<dbReference type="HOGENOM" id="CLU_1735833_0_0_1"/>
<protein>
    <recommendedName>
        <fullName evidence="1">Protein kinase domain-containing protein</fullName>
    </recommendedName>
</protein>
<evidence type="ECO:0000259" key="1">
    <source>
        <dbReference type="PROSITE" id="PS50011"/>
    </source>
</evidence>
<dbReference type="InterPro" id="IPR000719">
    <property type="entry name" value="Prot_kinase_dom"/>
</dbReference>
<dbReference type="SUPFAM" id="SSF56112">
    <property type="entry name" value="Protein kinase-like (PK-like)"/>
    <property type="match status" value="1"/>
</dbReference>
<feature type="domain" description="Protein kinase" evidence="1">
    <location>
        <begin position="1"/>
        <end position="151"/>
    </location>
</feature>
<reference evidence="3" key="2">
    <citation type="submission" date="2015-01" db="EMBL/GenBank/DDBJ databases">
        <title>Evolutionary Origins and Diversification of the Mycorrhizal Mutualists.</title>
        <authorList>
            <consortium name="DOE Joint Genome Institute"/>
            <consortium name="Mycorrhizal Genomics Consortium"/>
            <person name="Kohler A."/>
            <person name="Kuo A."/>
            <person name="Nagy L.G."/>
            <person name="Floudas D."/>
            <person name="Copeland A."/>
            <person name="Barry K.W."/>
            <person name="Cichocki N."/>
            <person name="Veneault-Fourrey C."/>
            <person name="LaButti K."/>
            <person name="Lindquist E.A."/>
            <person name="Lipzen A."/>
            <person name="Lundell T."/>
            <person name="Morin E."/>
            <person name="Murat C."/>
            <person name="Riley R."/>
            <person name="Ohm R."/>
            <person name="Sun H."/>
            <person name="Tunlid A."/>
            <person name="Henrissat B."/>
            <person name="Grigoriev I.V."/>
            <person name="Hibbett D.S."/>
            <person name="Martin F."/>
        </authorList>
    </citation>
    <scope>NUCLEOTIDE SEQUENCE [LARGE SCALE GENOMIC DNA]</scope>
    <source>
        <strain evidence="3">Zn</strain>
    </source>
</reference>
<gene>
    <name evidence="2" type="ORF">OIDMADRAFT_80273</name>
</gene>
<sequence>GSLLRIWLKPPWDDYASPGLERDDIVLISTATTPVLVCHRRAYFRMASIRAFQTSGGVKILQDLSSIQHPNIASIYDVYLYDGTVFIASEYLQFSLAELDFHSFPFEEWEIATVANEVLKGLAYLSFKGLSCKALSMSHIRISTEGLIKIG</sequence>
<feature type="non-terminal residue" evidence="2">
    <location>
        <position position="1"/>
    </location>
</feature>
<dbReference type="PROSITE" id="PS50011">
    <property type="entry name" value="PROTEIN_KINASE_DOM"/>
    <property type="match status" value="1"/>
</dbReference>
<organism evidence="2 3">
    <name type="scientific">Oidiodendron maius (strain Zn)</name>
    <dbReference type="NCBI Taxonomy" id="913774"/>
    <lineage>
        <taxon>Eukaryota</taxon>
        <taxon>Fungi</taxon>
        <taxon>Dikarya</taxon>
        <taxon>Ascomycota</taxon>
        <taxon>Pezizomycotina</taxon>
        <taxon>Leotiomycetes</taxon>
        <taxon>Leotiomycetes incertae sedis</taxon>
        <taxon>Myxotrichaceae</taxon>
        <taxon>Oidiodendron</taxon>
    </lineage>
</organism>
<dbReference type="EMBL" id="KN832894">
    <property type="protein sequence ID" value="KIM93506.1"/>
    <property type="molecule type" value="Genomic_DNA"/>
</dbReference>
<reference evidence="2 3" key="1">
    <citation type="submission" date="2014-04" db="EMBL/GenBank/DDBJ databases">
        <authorList>
            <consortium name="DOE Joint Genome Institute"/>
            <person name="Kuo A."/>
            <person name="Martino E."/>
            <person name="Perotto S."/>
            <person name="Kohler A."/>
            <person name="Nagy L.G."/>
            <person name="Floudas D."/>
            <person name="Copeland A."/>
            <person name="Barry K.W."/>
            <person name="Cichocki N."/>
            <person name="Veneault-Fourrey C."/>
            <person name="LaButti K."/>
            <person name="Lindquist E.A."/>
            <person name="Lipzen A."/>
            <person name="Lundell T."/>
            <person name="Morin E."/>
            <person name="Murat C."/>
            <person name="Sun H."/>
            <person name="Tunlid A."/>
            <person name="Henrissat B."/>
            <person name="Grigoriev I.V."/>
            <person name="Hibbett D.S."/>
            <person name="Martin F."/>
            <person name="Nordberg H.P."/>
            <person name="Cantor M.N."/>
            <person name="Hua S.X."/>
        </authorList>
    </citation>
    <scope>NUCLEOTIDE SEQUENCE [LARGE SCALE GENOMIC DNA]</scope>
    <source>
        <strain evidence="2 3">Zn</strain>
    </source>
</reference>
<evidence type="ECO:0000313" key="2">
    <source>
        <dbReference type="EMBL" id="KIM93506.1"/>
    </source>
</evidence>
<dbReference type="Proteomes" id="UP000054321">
    <property type="component" value="Unassembled WGS sequence"/>
</dbReference>
<dbReference type="InterPro" id="IPR011009">
    <property type="entry name" value="Kinase-like_dom_sf"/>
</dbReference>
<dbReference type="AlphaFoldDB" id="A0A0C3GSS7"/>
<accession>A0A0C3GSS7</accession>
<dbReference type="GO" id="GO:0004672">
    <property type="term" value="F:protein kinase activity"/>
    <property type="evidence" value="ECO:0007669"/>
    <property type="project" value="InterPro"/>
</dbReference>
<feature type="non-terminal residue" evidence="2">
    <location>
        <position position="151"/>
    </location>
</feature>
<evidence type="ECO:0000313" key="3">
    <source>
        <dbReference type="Proteomes" id="UP000054321"/>
    </source>
</evidence>
<keyword evidence="3" id="KW-1185">Reference proteome</keyword>
<name>A0A0C3GSS7_OIDMZ</name>
<proteinExistence type="predicted"/>
<dbReference type="OrthoDB" id="4062651at2759"/>
<dbReference type="GO" id="GO:0005524">
    <property type="term" value="F:ATP binding"/>
    <property type="evidence" value="ECO:0007669"/>
    <property type="project" value="InterPro"/>
</dbReference>
<dbReference type="STRING" id="913774.A0A0C3GSS7"/>